<reference evidence="6 7" key="1">
    <citation type="submission" date="2018-03" db="EMBL/GenBank/DDBJ databases">
        <title>Draft Genome Sequences of the Obligatory Marine Myxobacteria Enhygromyxa salina SWB007.</title>
        <authorList>
            <person name="Poehlein A."/>
            <person name="Moghaddam J.A."/>
            <person name="Harms H."/>
            <person name="Alanjari M."/>
            <person name="Koenig G.M."/>
            <person name="Daniel R."/>
            <person name="Schaeberle T.F."/>
        </authorList>
    </citation>
    <scope>NUCLEOTIDE SEQUENCE [LARGE SCALE GENOMIC DNA]</scope>
    <source>
        <strain evidence="6 7">SWB007</strain>
    </source>
</reference>
<dbReference type="PRINTS" id="PR00455">
    <property type="entry name" value="HTHTETR"/>
</dbReference>
<dbReference type="InterPro" id="IPR009057">
    <property type="entry name" value="Homeodomain-like_sf"/>
</dbReference>
<keyword evidence="2 4" id="KW-0238">DNA-binding</keyword>
<accession>A0A2S9YYQ3</accession>
<evidence type="ECO:0000256" key="1">
    <source>
        <dbReference type="ARBA" id="ARBA00023015"/>
    </source>
</evidence>
<dbReference type="PROSITE" id="PS50977">
    <property type="entry name" value="HTH_TETR_2"/>
    <property type="match status" value="1"/>
</dbReference>
<sequence>MPLQRFEKLDPDRQQAILAAARTEFAARGFSGASYNAIIKAAGLSKGAMYYYFADKADLCRTVIERVLAQLADAAGELGPFDDAPGFWREIRALTGRAMLEMLAMPELADLTRLIYGEGSSSEILGPLIERAEAWCTETLAAGQPVGAVRSDIPLSFLATAVLGLLVHTDRWIAERLDTLEAAELERLSLACLDMVEHLATPVPDPNPARA</sequence>
<evidence type="ECO:0000313" key="6">
    <source>
        <dbReference type="EMBL" id="PRQ10207.1"/>
    </source>
</evidence>
<dbReference type="FunFam" id="1.10.10.60:FF:000141">
    <property type="entry name" value="TetR family transcriptional regulator"/>
    <property type="match status" value="1"/>
</dbReference>
<feature type="domain" description="HTH tetR-type" evidence="5">
    <location>
        <begin position="11"/>
        <end position="71"/>
    </location>
</feature>
<dbReference type="SUPFAM" id="SSF46689">
    <property type="entry name" value="Homeodomain-like"/>
    <property type="match status" value="1"/>
</dbReference>
<dbReference type="RefSeq" id="WP_106087130.1">
    <property type="nucleotide sequence ID" value="NZ_PVNL01000001.1"/>
</dbReference>
<protein>
    <submittedName>
        <fullName evidence="6">HTH-type transcriptional repressor AcnR</fullName>
    </submittedName>
</protein>
<proteinExistence type="predicted"/>
<evidence type="ECO:0000256" key="2">
    <source>
        <dbReference type="ARBA" id="ARBA00023125"/>
    </source>
</evidence>
<dbReference type="Gene3D" id="1.10.357.10">
    <property type="entry name" value="Tetracycline Repressor, domain 2"/>
    <property type="match status" value="1"/>
</dbReference>
<dbReference type="InterPro" id="IPR001647">
    <property type="entry name" value="HTH_TetR"/>
</dbReference>
<organism evidence="6 7">
    <name type="scientific">Enhygromyxa salina</name>
    <dbReference type="NCBI Taxonomy" id="215803"/>
    <lineage>
        <taxon>Bacteria</taxon>
        <taxon>Pseudomonadati</taxon>
        <taxon>Myxococcota</taxon>
        <taxon>Polyangia</taxon>
        <taxon>Nannocystales</taxon>
        <taxon>Nannocystaceae</taxon>
        <taxon>Enhygromyxa</taxon>
    </lineage>
</organism>
<evidence type="ECO:0000256" key="4">
    <source>
        <dbReference type="PROSITE-ProRule" id="PRU00335"/>
    </source>
</evidence>
<evidence type="ECO:0000313" key="7">
    <source>
        <dbReference type="Proteomes" id="UP000238823"/>
    </source>
</evidence>
<dbReference type="AlphaFoldDB" id="A0A2S9YYQ3"/>
<dbReference type="PANTHER" id="PTHR30055:SF234">
    <property type="entry name" value="HTH-TYPE TRANSCRIPTIONAL REGULATOR BETI"/>
    <property type="match status" value="1"/>
</dbReference>
<gene>
    <name evidence="6" type="primary">acnR</name>
    <name evidence="6" type="ORF">ENSA7_00150</name>
</gene>
<dbReference type="GO" id="GO:0000976">
    <property type="term" value="F:transcription cis-regulatory region binding"/>
    <property type="evidence" value="ECO:0007669"/>
    <property type="project" value="TreeGrafter"/>
</dbReference>
<feature type="DNA-binding region" description="H-T-H motif" evidence="4">
    <location>
        <begin position="34"/>
        <end position="53"/>
    </location>
</feature>
<dbReference type="Proteomes" id="UP000238823">
    <property type="component" value="Unassembled WGS sequence"/>
</dbReference>
<dbReference type="OrthoDB" id="9812484at2"/>
<dbReference type="Pfam" id="PF00440">
    <property type="entry name" value="TetR_N"/>
    <property type="match status" value="1"/>
</dbReference>
<evidence type="ECO:0000259" key="5">
    <source>
        <dbReference type="PROSITE" id="PS50977"/>
    </source>
</evidence>
<dbReference type="InterPro" id="IPR050109">
    <property type="entry name" value="HTH-type_TetR-like_transc_reg"/>
</dbReference>
<keyword evidence="3" id="KW-0804">Transcription</keyword>
<dbReference type="GO" id="GO:0003700">
    <property type="term" value="F:DNA-binding transcription factor activity"/>
    <property type="evidence" value="ECO:0007669"/>
    <property type="project" value="TreeGrafter"/>
</dbReference>
<name>A0A2S9YYQ3_9BACT</name>
<dbReference type="EMBL" id="PVNL01000001">
    <property type="protein sequence ID" value="PRQ10207.1"/>
    <property type="molecule type" value="Genomic_DNA"/>
</dbReference>
<dbReference type="PANTHER" id="PTHR30055">
    <property type="entry name" value="HTH-TYPE TRANSCRIPTIONAL REGULATOR RUTR"/>
    <property type="match status" value="1"/>
</dbReference>
<comment type="caution">
    <text evidence="6">The sequence shown here is derived from an EMBL/GenBank/DDBJ whole genome shotgun (WGS) entry which is preliminary data.</text>
</comment>
<keyword evidence="1" id="KW-0805">Transcription regulation</keyword>
<evidence type="ECO:0000256" key="3">
    <source>
        <dbReference type="ARBA" id="ARBA00023163"/>
    </source>
</evidence>